<evidence type="ECO:0008006" key="5">
    <source>
        <dbReference type="Google" id="ProtNLM"/>
    </source>
</evidence>
<dbReference type="EMBL" id="JACHDB010000001">
    <property type="protein sequence ID" value="MBB5434548.1"/>
    <property type="molecule type" value="Genomic_DNA"/>
</dbReference>
<organism evidence="3 4">
    <name type="scientific">Nocardiopsis composta</name>
    <dbReference type="NCBI Taxonomy" id="157465"/>
    <lineage>
        <taxon>Bacteria</taxon>
        <taxon>Bacillati</taxon>
        <taxon>Actinomycetota</taxon>
        <taxon>Actinomycetes</taxon>
        <taxon>Streptosporangiales</taxon>
        <taxon>Nocardiopsidaceae</taxon>
        <taxon>Nocardiopsis</taxon>
    </lineage>
</organism>
<sequence>MVPTAAVLGVALMATGVWASNTVINDLFGGPQPNQVFPADTVAYAQIDLKPSATQMAGYAEFIGRLPDSVREDLDNEEDPAADFFEESFDYLDYEEDVSPWLGRRFGAAMLPSGESEDGQGVTGALAIAVTDEAAASEALDKIKAEEGEEFEYEFRDGFAVIAESPSILAELGSKVESDGSLADDPEFSSDMGAAAQDSIAAGWFDIGAAAKLAGDALSSATGGSEDYGYDGYGYEDYSTGPELPDPAELDITGRAVAAVNVEGEYLEVRGDLFEFSAAGFSLDDYQPSETGLTELGELPSDTVFGFGGSSLDELSEQAWDDLAGAIPEVTEEIEAGAAEVGGLEIPGDLGKVLGAQTAFGTNAISGGDDPFADSGAFQYRAAGADKALFDELSEAAAADSYSSPPGVKEEDGTVVLSSGSSSQDKLGDDPVYQQVMQDTEQASLGYYMDVRALMESTEDAPDADQWGAVGFTASFGDGQATSLFRWAPSGG</sequence>
<evidence type="ECO:0000256" key="1">
    <source>
        <dbReference type="SAM" id="MobiDB-lite"/>
    </source>
</evidence>
<dbReference type="Proteomes" id="UP000572635">
    <property type="component" value="Unassembled WGS sequence"/>
</dbReference>
<dbReference type="Pfam" id="PF11832">
    <property type="entry name" value="DUF3352"/>
    <property type="match status" value="1"/>
</dbReference>
<comment type="caution">
    <text evidence="3">The sequence shown here is derived from an EMBL/GenBank/DDBJ whole genome shotgun (WGS) entry which is preliminary data.</text>
</comment>
<evidence type="ECO:0000313" key="4">
    <source>
        <dbReference type="Proteomes" id="UP000572635"/>
    </source>
</evidence>
<keyword evidence="4" id="KW-1185">Reference proteome</keyword>
<gene>
    <name evidence="3" type="ORF">HDA36_004632</name>
</gene>
<proteinExistence type="predicted"/>
<reference evidence="3 4" key="1">
    <citation type="submission" date="2020-08" db="EMBL/GenBank/DDBJ databases">
        <title>Sequencing the genomes of 1000 actinobacteria strains.</title>
        <authorList>
            <person name="Klenk H.-P."/>
        </authorList>
    </citation>
    <scope>NUCLEOTIDE SEQUENCE [LARGE SCALE GENOMIC DNA]</scope>
    <source>
        <strain evidence="3 4">DSM 44551</strain>
    </source>
</reference>
<keyword evidence="2" id="KW-0732">Signal</keyword>
<name>A0A7W8QQ50_9ACTN</name>
<feature type="region of interest" description="Disordered" evidence="1">
    <location>
        <begin position="399"/>
        <end position="430"/>
    </location>
</feature>
<evidence type="ECO:0000313" key="3">
    <source>
        <dbReference type="EMBL" id="MBB5434548.1"/>
    </source>
</evidence>
<feature type="signal peptide" evidence="2">
    <location>
        <begin position="1"/>
        <end position="19"/>
    </location>
</feature>
<feature type="compositionally biased region" description="Polar residues" evidence="1">
    <location>
        <begin position="416"/>
        <end position="425"/>
    </location>
</feature>
<dbReference type="AlphaFoldDB" id="A0A7W8QQ50"/>
<evidence type="ECO:0000256" key="2">
    <source>
        <dbReference type="SAM" id="SignalP"/>
    </source>
</evidence>
<dbReference type="InterPro" id="IPR021787">
    <property type="entry name" value="DUF3352"/>
</dbReference>
<accession>A0A7W8QQ50</accession>
<protein>
    <recommendedName>
        <fullName evidence="5">DUF3352 domain-containing protein</fullName>
    </recommendedName>
</protein>
<feature type="chain" id="PRO_5030936625" description="DUF3352 domain-containing protein" evidence="2">
    <location>
        <begin position="20"/>
        <end position="492"/>
    </location>
</feature>
<dbReference type="RefSeq" id="WP_184395245.1">
    <property type="nucleotide sequence ID" value="NZ_BAAAJD010000096.1"/>
</dbReference>